<evidence type="ECO:0000313" key="3">
    <source>
        <dbReference type="WBParaSite" id="jg25968"/>
    </source>
</evidence>
<dbReference type="Proteomes" id="UP000887574">
    <property type="component" value="Unplaced"/>
</dbReference>
<protein>
    <submittedName>
        <fullName evidence="3">Uncharacterized protein</fullName>
    </submittedName>
</protein>
<sequence>MANKRNKKQPLKRAGAIKKTKGKKKVPKAAAKAKVEKVAVKKGKQNAVTTAATTEKSNVEPKEKEKHHWLRIMKVQLQLVLSSE</sequence>
<feature type="region of interest" description="Disordered" evidence="1">
    <location>
        <begin position="1"/>
        <end position="33"/>
    </location>
</feature>
<keyword evidence="2" id="KW-1185">Reference proteome</keyword>
<accession>A0A915E5E2</accession>
<evidence type="ECO:0000313" key="2">
    <source>
        <dbReference type="Proteomes" id="UP000887574"/>
    </source>
</evidence>
<dbReference type="AlphaFoldDB" id="A0A915E5E2"/>
<name>A0A915E5E2_9BILA</name>
<dbReference type="WBParaSite" id="jg25968">
    <property type="protein sequence ID" value="jg25968"/>
    <property type="gene ID" value="jg25968"/>
</dbReference>
<evidence type="ECO:0000256" key="1">
    <source>
        <dbReference type="SAM" id="MobiDB-lite"/>
    </source>
</evidence>
<organism evidence="2 3">
    <name type="scientific">Ditylenchus dipsaci</name>
    <dbReference type="NCBI Taxonomy" id="166011"/>
    <lineage>
        <taxon>Eukaryota</taxon>
        <taxon>Metazoa</taxon>
        <taxon>Ecdysozoa</taxon>
        <taxon>Nematoda</taxon>
        <taxon>Chromadorea</taxon>
        <taxon>Rhabditida</taxon>
        <taxon>Tylenchina</taxon>
        <taxon>Tylenchomorpha</taxon>
        <taxon>Sphaerularioidea</taxon>
        <taxon>Anguinidae</taxon>
        <taxon>Anguininae</taxon>
        <taxon>Ditylenchus</taxon>
    </lineage>
</organism>
<reference evidence="3" key="1">
    <citation type="submission" date="2022-11" db="UniProtKB">
        <authorList>
            <consortium name="WormBaseParasite"/>
        </authorList>
    </citation>
    <scope>IDENTIFICATION</scope>
</reference>
<proteinExistence type="predicted"/>
<feature type="compositionally biased region" description="Basic residues" evidence="1">
    <location>
        <begin position="1"/>
        <end position="27"/>
    </location>
</feature>